<sequence length="165" mass="18393">SGCPEGKVGPHCDVTCHCNGNRCLKDGYCTNGTSCAPGWFGPACQYRKSTVKRWLSHVLIDSDDKTCYRNKQKSETLKLQSSTLFTWLRVVFHSKAQVFGVSIEIKSGADRVATNLSCGTWRHAEKTHYSLDIFCSKDHVVDSIKLTWKGYGNICSVYVNGGKQF</sequence>
<feature type="non-terminal residue" evidence="1">
    <location>
        <position position="1"/>
    </location>
</feature>
<protein>
    <recommendedName>
        <fullName evidence="3">EGF-like domain-containing protein</fullName>
    </recommendedName>
</protein>
<evidence type="ECO:0000313" key="1">
    <source>
        <dbReference type="EMBL" id="CAL1539949.1"/>
    </source>
</evidence>
<reference evidence="1 2" key="1">
    <citation type="submission" date="2024-04" db="EMBL/GenBank/DDBJ databases">
        <authorList>
            <consortium name="Genoscope - CEA"/>
            <person name="William W."/>
        </authorList>
    </citation>
    <scope>NUCLEOTIDE SEQUENCE [LARGE SCALE GENOMIC DNA]</scope>
</reference>
<comment type="caution">
    <text evidence="1">The sequence shown here is derived from an EMBL/GenBank/DDBJ whole genome shotgun (WGS) entry which is preliminary data.</text>
</comment>
<evidence type="ECO:0008006" key="3">
    <source>
        <dbReference type="Google" id="ProtNLM"/>
    </source>
</evidence>
<dbReference type="AlphaFoldDB" id="A0AAV2I0A0"/>
<keyword evidence="2" id="KW-1185">Reference proteome</keyword>
<gene>
    <name evidence="1" type="ORF">GSLYS_00013682001</name>
</gene>
<proteinExistence type="predicted"/>
<dbReference type="EMBL" id="CAXITT010000362">
    <property type="protein sequence ID" value="CAL1539949.1"/>
    <property type="molecule type" value="Genomic_DNA"/>
</dbReference>
<evidence type="ECO:0000313" key="2">
    <source>
        <dbReference type="Proteomes" id="UP001497497"/>
    </source>
</evidence>
<organism evidence="1 2">
    <name type="scientific">Lymnaea stagnalis</name>
    <name type="common">Great pond snail</name>
    <name type="synonym">Helix stagnalis</name>
    <dbReference type="NCBI Taxonomy" id="6523"/>
    <lineage>
        <taxon>Eukaryota</taxon>
        <taxon>Metazoa</taxon>
        <taxon>Spiralia</taxon>
        <taxon>Lophotrochozoa</taxon>
        <taxon>Mollusca</taxon>
        <taxon>Gastropoda</taxon>
        <taxon>Heterobranchia</taxon>
        <taxon>Euthyneura</taxon>
        <taxon>Panpulmonata</taxon>
        <taxon>Hygrophila</taxon>
        <taxon>Lymnaeoidea</taxon>
        <taxon>Lymnaeidae</taxon>
        <taxon>Lymnaea</taxon>
    </lineage>
</organism>
<name>A0AAV2I0A0_LYMST</name>
<dbReference type="Proteomes" id="UP001497497">
    <property type="component" value="Unassembled WGS sequence"/>
</dbReference>
<accession>A0AAV2I0A0</accession>